<evidence type="ECO:0000313" key="1">
    <source>
        <dbReference type="EMBL" id="MBB6343705.1"/>
    </source>
</evidence>
<proteinExistence type="predicted"/>
<accession>A0A7X0BVQ8</accession>
<comment type="caution">
    <text evidence="1">The sequence shown here is derived from an EMBL/GenBank/DDBJ whole genome shotgun (WGS) entry which is preliminary data.</text>
</comment>
<reference evidence="1 2" key="1">
    <citation type="submission" date="2020-08" db="EMBL/GenBank/DDBJ databases">
        <title>Sequencing the genomes of 1000 actinobacteria strains.</title>
        <authorList>
            <person name="Klenk H.-P."/>
        </authorList>
    </citation>
    <scope>NUCLEOTIDE SEQUENCE [LARGE SCALE GENOMIC DNA]</scope>
    <source>
        <strain evidence="1 2">DSM 45913</strain>
    </source>
</reference>
<sequence>MRPWMKVLCVVLIVALAGTALLTAASFVVSLF</sequence>
<organism evidence="1 2">
    <name type="scientific">Nonomuraea muscovyensis</name>
    <dbReference type="NCBI Taxonomy" id="1124761"/>
    <lineage>
        <taxon>Bacteria</taxon>
        <taxon>Bacillati</taxon>
        <taxon>Actinomycetota</taxon>
        <taxon>Actinomycetes</taxon>
        <taxon>Streptosporangiales</taxon>
        <taxon>Streptosporangiaceae</taxon>
        <taxon>Nonomuraea</taxon>
    </lineage>
</organism>
<keyword evidence="2" id="KW-1185">Reference proteome</keyword>
<protein>
    <submittedName>
        <fullName evidence="1">Uncharacterized protein</fullName>
    </submittedName>
</protein>
<evidence type="ECO:0000313" key="2">
    <source>
        <dbReference type="Proteomes" id="UP000583800"/>
    </source>
</evidence>
<dbReference type="Proteomes" id="UP000583800">
    <property type="component" value="Unassembled WGS sequence"/>
</dbReference>
<name>A0A7X0BVQ8_9ACTN</name>
<dbReference type="AlphaFoldDB" id="A0A7X0BVQ8"/>
<gene>
    <name evidence="1" type="ORF">FHU36_000214</name>
</gene>
<dbReference type="EMBL" id="JACHJB010000001">
    <property type="protein sequence ID" value="MBB6343705.1"/>
    <property type="molecule type" value="Genomic_DNA"/>
</dbReference>